<reference evidence="1 2" key="1">
    <citation type="journal article" date="2009" name="J. Bacteriol.">
        <title>Genome sequences of three Agrobacterium biovars help elucidate the evolution of multichromosome genomes in bacteria.</title>
        <authorList>
            <person name="Slater S.C."/>
            <person name="Goldman B.S."/>
            <person name="Goodner B."/>
            <person name="Setubal J.C."/>
            <person name="Farrand S.K."/>
            <person name="Nester E.W."/>
            <person name="Burr T.J."/>
            <person name="Banta L."/>
            <person name="Dickerman A.W."/>
            <person name="Paulsen I."/>
            <person name="Otten L."/>
            <person name="Suen G."/>
            <person name="Welch R."/>
            <person name="Almeida N.F."/>
            <person name="Arnold F."/>
            <person name="Burton O.T."/>
            <person name="Du Z."/>
            <person name="Ewing A."/>
            <person name="Godsy E."/>
            <person name="Heisel S."/>
            <person name="Houmiel K.L."/>
            <person name="Jhaveri J."/>
            <person name="Lu J."/>
            <person name="Miller N.M."/>
            <person name="Norton S."/>
            <person name="Chen Q."/>
            <person name="Phoolcharoen W."/>
            <person name="Ohlin V."/>
            <person name="Ondrusek D."/>
            <person name="Pride N."/>
            <person name="Stricklin S.L."/>
            <person name="Sun J."/>
            <person name="Wheeler C."/>
            <person name="Wilson L."/>
            <person name="Zhu H."/>
            <person name="Wood D.W."/>
        </authorList>
    </citation>
    <scope>NUCLEOTIDE SEQUENCE [LARGE SCALE GENOMIC DNA]</scope>
    <source>
        <strain evidence="2">S4 / ATCC BAA-846</strain>
        <plasmid evidence="1 2">pAtS4a</plasmid>
    </source>
</reference>
<accession>B9K651</accession>
<name>B9K651_ALLAM</name>
<sequence length="180" mass="19551">MRKSVWLRYRNGSNIGTAPLEGFLTSGGTESLRGGGLGLLSTEGRVSRRSEPMNRLFIPYCTKFANDRTPASGIGPKTGGAGDNRESGGLSLFLEERGRKIESFQRRVNGRLNIAPIYMLGIGQIRLNKLAAAFGGFGGVGNLIEHDLPRVGRGAGHAGGRDRLTAARLFRCYRERLLIF</sequence>
<dbReference type="Proteomes" id="UP000001596">
    <property type="component" value="Plasmid pAtS4a"/>
</dbReference>
<gene>
    <name evidence="1" type="ordered locus">Avi_9897</name>
</gene>
<dbReference type="AlphaFoldDB" id="B9K651"/>
<dbReference type="EMBL" id="CP000639">
    <property type="protein sequence ID" value="ACM40349.1"/>
    <property type="molecule type" value="Genomic_DNA"/>
</dbReference>
<dbReference type="KEGG" id="avi:Avi_9897"/>
<geneLocation type="plasmid" evidence="1 2">
    <name>pAtS4a</name>
</geneLocation>
<organism evidence="1 2">
    <name type="scientific">Allorhizobium ampelinum (strain ATCC BAA-846 / DSM 112012 / S4)</name>
    <name type="common">Agrobacterium vitis (strain S4)</name>
    <dbReference type="NCBI Taxonomy" id="311402"/>
    <lineage>
        <taxon>Bacteria</taxon>
        <taxon>Pseudomonadati</taxon>
        <taxon>Pseudomonadota</taxon>
        <taxon>Alphaproteobacteria</taxon>
        <taxon>Hyphomicrobiales</taxon>
        <taxon>Rhizobiaceae</taxon>
        <taxon>Rhizobium/Agrobacterium group</taxon>
        <taxon>Allorhizobium</taxon>
        <taxon>Allorhizobium ampelinum</taxon>
    </lineage>
</organism>
<evidence type="ECO:0000313" key="1">
    <source>
        <dbReference type="EMBL" id="ACM40349.1"/>
    </source>
</evidence>
<evidence type="ECO:0000313" key="2">
    <source>
        <dbReference type="Proteomes" id="UP000001596"/>
    </source>
</evidence>
<dbReference type="HOGENOM" id="CLU_1493178_0_0_5"/>
<protein>
    <submittedName>
        <fullName evidence="1">Uncharacterized protein</fullName>
    </submittedName>
</protein>
<proteinExistence type="predicted"/>
<keyword evidence="2" id="KW-1185">Reference proteome</keyword>
<keyword evidence="1" id="KW-0614">Plasmid</keyword>